<dbReference type="EMBL" id="JAOCQF010000001">
    <property type="protein sequence ID" value="MCT8329603.1"/>
    <property type="molecule type" value="Genomic_DNA"/>
</dbReference>
<proteinExistence type="predicted"/>
<reference evidence="2" key="1">
    <citation type="submission" date="2023-07" db="EMBL/GenBank/DDBJ databases">
        <title>Defluviimonas sediminis sp. nov., isolated from mangrove sediment.</title>
        <authorList>
            <person name="Liu L."/>
            <person name="Li J."/>
            <person name="Huang Y."/>
            <person name="Pan J."/>
            <person name="Li M."/>
        </authorList>
    </citation>
    <scope>NUCLEOTIDE SEQUENCE [LARGE SCALE GENOMIC DNA]</scope>
    <source>
        <strain evidence="2">FT324</strain>
    </source>
</reference>
<evidence type="ECO:0000313" key="1">
    <source>
        <dbReference type="EMBL" id="MCT8329603.1"/>
    </source>
</evidence>
<gene>
    <name evidence="1" type="ORF">N5I32_08780</name>
</gene>
<evidence type="ECO:0000313" key="2">
    <source>
        <dbReference type="Proteomes" id="UP001205601"/>
    </source>
</evidence>
<protein>
    <submittedName>
        <fullName evidence="1">Uncharacterized protein</fullName>
    </submittedName>
</protein>
<organism evidence="1 2">
    <name type="scientific">Albidovulum sediminis</name>
    <dbReference type="NCBI Taxonomy" id="3066345"/>
    <lineage>
        <taxon>Bacteria</taxon>
        <taxon>Pseudomonadati</taxon>
        <taxon>Pseudomonadota</taxon>
        <taxon>Alphaproteobacteria</taxon>
        <taxon>Rhodobacterales</taxon>
        <taxon>Paracoccaceae</taxon>
        <taxon>Albidovulum</taxon>
    </lineage>
</organism>
<dbReference type="RefSeq" id="WP_261495020.1">
    <property type="nucleotide sequence ID" value="NZ_JAOCQF010000001.1"/>
</dbReference>
<keyword evidence="2" id="KW-1185">Reference proteome</keyword>
<dbReference type="Proteomes" id="UP001205601">
    <property type="component" value="Unassembled WGS sequence"/>
</dbReference>
<name>A0ABT2NL05_9RHOB</name>
<sequence length="70" mass="7381">MKTVPTAAGLPALIGSAARVRIFRPLRDYGDHFRQATPPQATFTSRGSDAVVAASVQSNVQLRSAIPCSV</sequence>
<comment type="caution">
    <text evidence="1">The sequence shown here is derived from an EMBL/GenBank/DDBJ whole genome shotgun (WGS) entry which is preliminary data.</text>
</comment>
<accession>A0ABT2NL05</accession>